<reference evidence="2" key="1">
    <citation type="submission" date="2019-11" db="EMBL/GenBank/DDBJ databases">
        <title>Bipolaris sorokiniana Genome sequencing.</title>
        <authorList>
            <person name="Wang H."/>
        </authorList>
    </citation>
    <scope>NUCLEOTIDE SEQUENCE</scope>
</reference>
<feature type="compositionally biased region" description="Basic and acidic residues" evidence="1">
    <location>
        <begin position="96"/>
        <end position="107"/>
    </location>
</feature>
<evidence type="ECO:0000313" key="2">
    <source>
        <dbReference type="EMBL" id="KAF5844260.1"/>
    </source>
</evidence>
<comment type="caution">
    <text evidence="2">The sequence shown here is derived from an EMBL/GenBank/DDBJ whole genome shotgun (WGS) entry which is preliminary data.</text>
</comment>
<sequence>MPPKATEKADKMFSADVVAAVLCSTGINSLSMKNYEMMSSLDGKKSAYGFQHDFRSVIAKAKELRARVEGGEEFEPVASSAKRGPTTPVSTPSKRKNAEVSDADKTPSKLPSKKRATQVKEKSAMEGQDKQESNAVKDFKNCFPEDIDTFIKGEAAWEEEKYV</sequence>
<name>A0A8H6DS45_COCSA</name>
<dbReference type="AlphaFoldDB" id="A0A8H6DS45"/>
<feature type="region of interest" description="Disordered" evidence="1">
    <location>
        <begin position="68"/>
        <end position="137"/>
    </location>
</feature>
<gene>
    <name evidence="2" type="ORF">GGP41_002837</name>
</gene>
<protein>
    <submittedName>
        <fullName evidence="2">Uncharacterized protein</fullName>
    </submittedName>
</protein>
<accession>A0A8H6DS45</accession>
<proteinExistence type="predicted"/>
<evidence type="ECO:0000256" key="1">
    <source>
        <dbReference type="SAM" id="MobiDB-lite"/>
    </source>
</evidence>
<feature type="compositionally biased region" description="Basic and acidic residues" evidence="1">
    <location>
        <begin position="118"/>
        <end position="137"/>
    </location>
</feature>
<evidence type="ECO:0000313" key="3">
    <source>
        <dbReference type="Proteomes" id="UP000624244"/>
    </source>
</evidence>
<dbReference type="EMBL" id="WNKQ01000025">
    <property type="protein sequence ID" value="KAF5844260.1"/>
    <property type="molecule type" value="Genomic_DNA"/>
</dbReference>
<organism evidence="2 3">
    <name type="scientific">Cochliobolus sativus</name>
    <name type="common">Common root rot and spot blotch fungus</name>
    <name type="synonym">Bipolaris sorokiniana</name>
    <dbReference type="NCBI Taxonomy" id="45130"/>
    <lineage>
        <taxon>Eukaryota</taxon>
        <taxon>Fungi</taxon>
        <taxon>Dikarya</taxon>
        <taxon>Ascomycota</taxon>
        <taxon>Pezizomycotina</taxon>
        <taxon>Dothideomycetes</taxon>
        <taxon>Pleosporomycetidae</taxon>
        <taxon>Pleosporales</taxon>
        <taxon>Pleosporineae</taxon>
        <taxon>Pleosporaceae</taxon>
        <taxon>Bipolaris</taxon>
    </lineage>
</organism>
<dbReference type="Proteomes" id="UP000624244">
    <property type="component" value="Unassembled WGS sequence"/>
</dbReference>